<keyword evidence="3" id="KW-0472">Membrane</keyword>
<dbReference type="OrthoDB" id="8062037at2759"/>
<dbReference type="Proteomes" id="UP001055712">
    <property type="component" value="Unassembled WGS sequence"/>
</dbReference>
<keyword evidence="6" id="KW-1185">Reference proteome</keyword>
<dbReference type="Pfam" id="PF13639">
    <property type="entry name" value="zf-RING_2"/>
    <property type="match status" value="1"/>
</dbReference>
<dbReference type="PANTHER" id="PTHR22765">
    <property type="entry name" value="RING FINGER AND PROTEASE ASSOCIATED DOMAIN-CONTAINING"/>
    <property type="match status" value="1"/>
</dbReference>
<dbReference type="PROSITE" id="PS50089">
    <property type="entry name" value="ZF_RING_2"/>
    <property type="match status" value="1"/>
</dbReference>
<feature type="compositionally biased region" description="Polar residues" evidence="2">
    <location>
        <begin position="26"/>
        <end position="35"/>
    </location>
</feature>
<evidence type="ECO:0000259" key="4">
    <source>
        <dbReference type="PROSITE" id="PS50089"/>
    </source>
</evidence>
<organism evidence="5 6">
    <name type="scientific">Chlorella vulgaris</name>
    <name type="common">Green alga</name>
    <dbReference type="NCBI Taxonomy" id="3077"/>
    <lineage>
        <taxon>Eukaryota</taxon>
        <taxon>Viridiplantae</taxon>
        <taxon>Chlorophyta</taxon>
        <taxon>core chlorophytes</taxon>
        <taxon>Trebouxiophyceae</taxon>
        <taxon>Chlorellales</taxon>
        <taxon>Chlorellaceae</taxon>
        <taxon>Chlorella clade</taxon>
        <taxon>Chlorella</taxon>
    </lineage>
</organism>
<feature type="region of interest" description="Disordered" evidence="2">
    <location>
        <begin position="1"/>
        <end position="60"/>
    </location>
</feature>
<reference evidence="5" key="2">
    <citation type="submission" date="2020-11" db="EMBL/GenBank/DDBJ databases">
        <authorList>
            <person name="Cecchin M."/>
            <person name="Marcolungo L."/>
            <person name="Rossato M."/>
            <person name="Girolomoni L."/>
            <person name="Cosentino E."/>
            <person name="Cuine S."/>
            <person name="Li-Beisson Y."/>
            <person name="Delledonne M."/>
            <person name="Ballottari M."/>
        </authorList>
    </citation>
    <scope>NUCLEOTIDE SEQUENCE</scope>
    <source>
        <strain evidence="5">211/11P</strain>
        <tissue evidence="5">Whole cell</tissue>
    </source>
</reference>
<feature type="region of interest" description="Disordered" evidence="2">
    <location>
        <begin position="132"/>
        <end position="199"/>
    </location>
</feature>
<dbReference type="GO" id="GO:0061630">
    <property type="term" value="F:ubiquitin protein ligase activity"/>
    <property type="evidence" value="ECO:0007669"/>
    <property type="project" value="TreeGrafter"/>
</dbReference>
<dbReference type="SUPFAM" id="SSF57850">
    <property type="entry name" value="RING/U-box"/>
    <property type="match status" value="1"/>
</dbReference>
<gene>
    <name evidence="5" type="ORF">D9Q98_007798</name>
</gene>
<keyword evidence="1" id="KW-0479">Metal-binding</keyword>
<dbReference type="AlphaFoldDB" id="A0A9D4THH1"/>
<dbReference type="GO" id="GO:0008270">
    <property type="term" value="F:zinc ion binding"/>
    <property type="evidence" value="ECO:0007669"/>
    <property type="project" value="UniProtKB-KW"/>
</dbReference>
<evidence type="ECO:0000256" key="1">
    <source>
        <dbReference type="PROSITE-ProRule" id="PRU00175"/>
    </source>
</evidence>
<evidence type="ECO:0000313" key="6">
    <source>
        <dbReference type="Proteomes" id="UP001055712"/>
    </source>
</evidence>
<reference evidence="5" key="1">
    <citation type="journal article" date="2019" name="Plant J.">
        <title>Chlorella vulgaris genome assembly and annotation reveals the molecular basis for metabolic acclimation to high light conditions.</title>
        <authorList>
            <person name="Cecchin M."/>
            <person name="Marcolungo L."/>
            <person name="Rossato M."/>
            <person name="Girolomoni L."/>
            <person name="Cosentino E."/>
            <person name="Cuine S."/>
            <person name="Li-Beisson Y."/>
            <person name="Delledonne M."/>
            <person name="Ballottari M."/>
        </authorList>
    </citation>
    <scope>NUCLEOTIDE SEQUENCE</scope>
    <source>
        <strain evidence="5">211/11P</strain>
    </source>
</reference>
<keyword evidence="3" id="KW-0812">Transmembrane</keyword>
<feature type="compositionally biased region" description="Low complexity" evidence="2">
    <location>
        <begin position="164"/>
        <end position="175"/>
    </location>
</feature>
<dbReference type="InterPro" id="IPR013083">
    <property type="entry name" value="Znf_RING/FYVE/PHD"/>
</dbReference>
<feature type="compositionally biased region" description="Polar residues" evidence="2">
    <location>
        <begin position="132"/>
        <end position="142"/>
    </location>
</feature>
<keyword evidence="1" id="KW-0863">Zinc-finger</keyword>
<name>A0A9D4THH1_CHLVU</name>
<feature type="compositionally biased region" description="Low complexity" evidence="2">
    <location>
        <begin position="44"/>
        <end position="60"/>
    </location>
</feature>
<dbReference type="GO" id="GO:0006511">
    <property type="term" value="P:ubiquitin-dependent protein catabolic process"/>
    <property type="evidence" value="ECO:0007669"/>
    <property type="project" value="TreeGrafter"/>
</dbReference>
<evidence type="ECO:0000313" key="5">
    <source>
        <dbReference type="EMBL" id="KAI3425823.1"/>
    </source>
</evidence>
<evidence type="ECO:0000256" key="3">
    <source>
        <dbReference type="SAM" id="Phobius"/>
    </source>
</evidence>
<dbReference type="Gene3D" id="3.30.40.10">
    <property type="entry name" value="Zinc/RING finger domain, C3HC4 (zinc finger)"/>
    <property type="match status" value="1"/>
</dbReference>
<feature type="compositionally biased region" description="Low complexity" evidence="2">
    <location>
        <begin position="9"/>
        <end position="25"/>
    </location>
</feature>
<evidence type="ECO:0000256" key="2">
    <source>
        <dbReference type="SAM" id="MobiDB-lite"/>
    </source>
</evidence>
<comment type="caution">
    <text evidence="5">The sequence shown here is derived from an EMBL/GenBank/DDBJ whole genome shotgun (WGS) entry which is preliminary data.</text>
</comment>
<protein>
    <recommendedName>
        <fullName evidence="4">RING-type domain-containing protein</fullName>
    </recommendedName>
</protein>
<dbReference type="SMART" id="SM00184">
    <property type="entry name" value="RING"/>
    <property type="match status" value="1"/>
</dbReference>
<sequence>MSGADDETPSAAATAAVAATQPANPSSLTGSSTSPARAAAEPVLSSLTGSATSPAGAAADPALPPATDPCPFCLEPLVGSGALALPCGHAFHSVCALQFLLRKQQCPVCRAPVDETLVRDVGELPECSGRSFVQHQASSRADSGSKAGRPHGGGGGHIQLQAFAGSSSSPAAARPPWLPDAHPTQPPGQPVSGPVRVTLGDQNAFDGVAAAAAGTGSRTAPTAPLHTIRVVRPRPAWVRLVLLGLLVSGIVAVLVAIPLAFGRDGPPRYGPGGGGGGTSSGGAGDDVSDDCLACLFNDNVWDCRSACWGT</sequence>
<accession>A0A9D4THH1</accession>
<feature type="domain" description="RING-type" evidence="4">
    <location>
        <begin position="70"/>
        <end position="110"/>
    </location>
</feature>
<dbReference type="InterPro" id="IPR051826">
    <property type="entry name" value="E3_ubiquitin-ligase_domain"/>
</dbReference>
<proteinExistence type="predicted"/>
<keyword evidence="1" id="KW-0862">Zinc</keyword>
<feature type="transmembrane region" description="Helical" evidence="3">
    <location>
        <begin position="236"/>
        <end position="261"/>
    </location>
</feature>
<dbReference type="EMBL" id="SIDB01000011">
    <property type="protein sequence ID" value="KAI3425823.1"/>
    <property type="molecule type" value="Genomic_DNA"/>
</dbReference>
<dbReference type="InterPro" id="IPR001841">
    <property type="entry name" value="Znf_RING"/>
</dbReference>
<keyword evidence="3" id="KW-1133">Transmembrane helix</keyword>